<dbReference type="PANTHER" id="PTHR43708">
    <property type="entry name" value="CONSERVED EXPRESSED OXIDOREDUCTASE (EUROFUNG)"/>
    <property type="match status" value="1"/>
</dbReference>
<comment type="similarity">
    <text evidence="1">Belongs to the Gfo/Idh/MocA family.</text>
</comment>
<comment type="caution">
    <text evidence="6">The sequence shown here is derived from an EMBL/GenBank/DDBJ whole genome shotgun (WGS) entry which is preliminary data.</text>
</comment>
<gene>
    <name evidence="6" type="ORF">GCM10008111_18540</name>
</gene>
<dbReference type="InterPro" id="IPR000683">
    <property type="entry name" value="Gfo/Idh/MocA-like_OxRdtase_N"/>
</dbReference>
<feature type="domain" description="GFO/IDH/MocA-like oxidoreductase" evidence="5">
    <location>
        <begin position="131"/>
        <end position="246"/>
    </location>
</feature>
<evidence type="ECO:0000313" key="7">
    <source>
        <dbReference type="Proteomes" id="UP000634667"/>
    </source>
</evidence>
<evidence type="ECO:0000259" key="5">
    <source>
        <dbReference type="Pfam" id="PF22725"/>
    </source>
</evidence>
<dbReference type="RefSeq" id="WP_229797009.1">
    <property type="nucleotide sequence ID" value="NZ_BMYR01000007.1"/>
</dbReference>
<dbReference type="InterPro" id="IPR036291">
    <property type="entry name" value="NAD(P)-bd_dom_sf"/>
</dbReference>
<reference evidence="7" key="1">
    <citation type="journal article" date="2019" name="Int. J. Syst. Evol. Microbiol.">
        <title>The Global Catalogue of Microorganisms (GCM) 10K type strain sequencing project: providing services to taxonomists for standard genome sequencing and annotation.</title>
        <authorList>
            <consortium name="The Broad Institute Genomics Platform"/>
            <consortium name="The Broad Institute Genome Sequencing Center for Infectious Disease"/>
            <person name="Wu L."/>
            <person name="Ma J."/>
        </authorList>
    </citation>
    <scope>NUCLEOTIDE SEQUENCE [LARGE SCALE GENOMIC DNA]</scope>
    <source>
        <strain evidence="7">KCTC 23723</strain>
    </source>
</reference>
<feature type="domain" description="Gfo/Idh/MocA-like oxidoreductase N-terminal" evidence="4">
    <location>
        <begin position="4"/>
        <end position="122"/>
    </location>
</feature>
<evidence type="ECO:0000313" key="6">
    <source>
        <dbReference type="EMBL" id="GGW62861.1"/>
    </source>
</evidence>
<dbReference type="Proteomes" id="UP000634667">
    <property type="component" value="Unassembled WGS sequence"/>
</dbReference>
<dbReference type="NCBIfam" id="NF008607">
    <property type="entry name" value="PRK11579.1"/>
    <property type="match status" value="1"/>
</dbReference>
<keyword evidence="3" id="KW-0560">Oxidoreductase</keyword>
<proteinExistence type="inferred from homology"/>
<keyword evidence="2" id="KW-0732">Signal</keyword>
<dbReference type="EMBL" id="BMYR01000007">
    <property type="protein sequence ID" value="GGW62861.1"/>
    <property type="molecule type" value="Genomic_DNA"/>
</dbReference>
<name>A0ABQ2WQA1_9ALTE</name>
<sequence>MSSLRVALLGYGYAGKTFHAPLIQSCSALSLTHIGSRQGQVLQQAVGNQIRVEADISALISHPHIDIVVIATPNASHFSLAEAALNAGKHVVVDKPFTLTFAEATRLCELAVHNNRLLSVFHNRRYDDDFITLQQHINTGTYGTVQSLTSRFDRYRPEVRQRWREQAVPGAGLWYDLGPHLLDQALLLFGEPLRLSGHIQIRRIGATVDDEFAITLHYAQHQVHLQASMLQASPTPRFELQGSKGHWQCLGLDPQEEQLKAGLTPLAPNWGIRPDAALESGAAVLSRGGYQQYYAQLAAAIQGEAANPVPARQAARVMYWLELAKNQLIM</sequence>
<evidence type="ECO:0008006" key="8">
    <source>
        <dbReference type="Google" id="ProtNLM"/>
    </source>
</evidence>
<dbReference type="InterPro" id="IPR051317">
    <property type="entry name" value="Gfo/Idh/MocA_oxidoreduct"/>
</dbReference>
<evidence type="ECO:0000256" key="1">
    <source>
        <dbReference type="ARBA" id="ARBA00010928"/>
    </source>
</evidence>
<keyword evidence="7" id="KW-1185">Reference proteome</keyword>
<evidence type="ECO:0000259" key="4">
    <source>
        <dbReference type="Pfam" id="PF01408"/>
    </source>
</evidence>
<dbReference type="SUPFAM" id="SSF51735">
    <property type="entry name" value="NAD(P)-binding Rossmann-fold domains"/>
    <property type="match status" value="1"/>
</dbReference>
<dbReference type="Pfam" id="PF22725">
    <property type="entry name" value="GFO_IDH_MocA_C3"/>
    <property type="match status" value="1"/>
</dbReference>
<dbReference type="Pfam" id="PF01408">
    <property type="entry name" value="GFO_IDH_MocA"/>
    <property type="match status" value="1"/>
</dbReference>
<accession>A0ABQ2WQA1</accession>
<organism evidence="6 7">
    <name type="scientific">Alishewanella tabrizica</name>
    <dbReference type="NCBI Taxonomy" id="671278"/>
    <lineage>
        <taxon>Bacteria</taxon>
        <taxon>Pseudomonadati</taxon>
        <taxon>Pseudomonadota</taxon>
        <taxon>Gammaproteobacteria</taxon>
        <taxon>Alteromonadales</taxon>
        <taxon>Alteromonadaceae</taxon>
        <taxon>Alishewanella</taxon>
    </lineage>
</organism>
<dbReference type="Gene3D" id="3.30.360.10">
    <property type="entry name" value="Dihydrodipicolinate Reductase, domain 2"/>
    <property type="match status" value="1"/>
</dbReference>
<dbReference type="InterPro" id="IPR055170">
    <property type="entry name" value="GFO_IDH_MocA-like_dom"/>
</dbReference>
<dbReference type="PANTHER" id="PTHR43708:SF5">
    <property type="entry name" value="CONSERVED EXPRESSED OXIDOREDUCTASE (EUROFUNG)-RELATED"/>
    <property type="match status" value="1"/>
</dbReference>
<evidence type="ECO:0000256" key="2">
    <source>
        <dbReference type="ARBA" id="ARBA00022729"/>
    </source>
</evidence>
<evidence type="ECO:0000256" key="3">
    <source>
        <dbReference type="ARBA" id="ARBA00023002"/>
    </source>
</evidence>
<dbReference type="Gene3D" id="3.40.50.720">
    <property type="entry name" value="NAD(P)-binding Rossmann-like Domain"/>
    <property type="match status" value="1"/>
</dbReference>
<protein>
    <recommendedName>
        <fullName evidence="8">Oxidoreductase</fullName>
    </recommendedName>
</protein>